<protein>
    <submittedName>
        <fullName evidence="2">Uncharacterized protein</fullName>
    </submittedName>
</protein>
<feature type="coiled-coil region" evidence="1">
    <location>
        <begin position="12"/>
        <end position="62"/>
    </location>
</feature>
<proteinExistence type="predicted"/>
<reference evidence="2" key="1">
    <citation type="submission" date="2022-07" db="EMBL/GenBank/DDBJ databases">
        <title>Complete Genome Sequence of the Radioresistant Bacterium Deinococcus aetherius ST0316, Isolated from the Air Dust collected in Lower Stratosphere above Japan.</title>
        <authorList>
            <person name="Satoh K."/>
            <person name="Hagiwara K."/>
            <person name="Katsumata K."/>
            <person name="Kubo A."/>
            <person name="Yokobori S."/>
            <person name="Yamagishi A."/>
            <person name="Oono Y."/>
            <person name="Narumi I."/>
        </authorList>
    </citation>
    <scope>NUCLEOTIDE SEQUENCE</scope>
    <source>
        <strain evidence="2">ST0316</strain>
        <plasmid evidence="2">pDAETH-4</plasmid>
    </source>
</reference>
<evidence type="ECO:0000313" key="2">
    <source>
        <dbReference type="EMBL" id="BDP44834.1"/>
    </source>
</evidence>
<name>A0ABM8ALW0_9DEIO</name>
<dbReference type="RefSeq" id="WP_264778962.1">
    <property type="nucleotide sequence ID" value="NZ_AP026564.1"/>
</dbReference>
<sequence>MTSKPADPNEQLLALNERMNALELEFQGVRRELAERLEGLPVEEARALLREVRGALAQVREALARPAPVPDLAPLQSRVDEALEGLETRERQLVARLADTAADLEARAERAVKALSVLRRQT</sequence>
<geneLocation type="plasmid" evidence="2 3">
    <name>pDAETH-4</name>
</geneLocation>
<dbReference type="EMBL" id="AP026564">
    <property type="protein sequence ID" value="BDP44834.1"/>
    <property type="molecule type" value="Genomic_DNA"/>
</dbReference>
<evidence type="ECO:0000313" key="3">
    <source>
        <dbReference type="Proteomes" id="UP001064971"/>
    </source>
</evidence>
<organism evidence="2 3">
    <name type="scientific">Deinococcus aetherius</name>
    <dbReference type="NCBI Taxonomy" id="200252"/>
    <lineage>
        <taxon>Bacteria</taxon>
        <taxon>Thermotogati</taxon>
        <taxon>Deinococcota</taxon>
        <taxon>Deinococci</taxon>
        <taxon>Deinococcales</taxon>
        <taxon>Deinococcaceae</taxon>
        <taxon>Deinococcus</taxon>
    </lineage>
</organism>
<keyword evidence="1" id="KW-0175">Coiled coil</keyword>
<keyword evidence="2" id="KW-0614">Plasmid</keyword>
<keyword evidence="3" id="KW-1185">Reference proteome</keyword>
<evidence type="ECO:0000256" key="1">
    <source>
        <dbReference type="SAM" id="Coils"/>
    </source>
</evidence>
<gene>
    <name evidence="2" type="ORF">DAETH_48030</name>
</gene>
<dbReference type="Proteomes" id="UP001064971">
    <property type="component" value="Plasmid pDAETH-4"/>
</dbReference>
<accession>A0ABM8ALW0</accession>
<feature type="coiled-coil region" evidence="1">
    <location>
        <begin position="94"/>
        <end position="121"/>
    </location>
</feature>